<gene>
    <name evidence="9" type="ORF">HMPREF1979_03056</name>
</gene>
<evidence type="ECO:0000256" key="5">
    <source>
        <dbReference type="ARBA" id="ARBA00022692"/>
    </source>
</evidence>
<dbReference type="RefSeq" id="WP_021609884.1">
    <property type="nucleotide sequence ID" value="NZ_KE952031.1"/>
</dbReference>
<feature type="transmembrane region" description="Helical" evidence="8">
    <location>
        <begin position="209"/>
        <end position="229"/>
    </location>
</feature>
<dbReference type="CDD" id="cd06550">
    <property type="entry name" value="TM_ABC_iron-siderophores_like"/>
    <property type="match status" value="1"/>
</dbReference>
<evidence type="ECO:0000256" key="7">
    <source>
        <dbReference type="ARBA" id="ARBA00023136"/>
    </source>
</evidence>
<keyword evidence="5 8" id="KW-0812">Transmembrane</keyword>
<comment type="caution">
    <text evidence="9">The sequence shown here is derived from an EMBL/GenBank/DDBJ whole genome shotgun (WGS) entry which is preliminary data.</text>
</comment>
<keyword evidence="4" id="KW-1003">Cell membrane</keyword>
<dbReference type="GO" id="GO:0033214">
    <property type="term" value="P:siderophore-iron import into cell"/>
    <property type="evidence" value="ECO:0007669"/>
    <property type="project" value="TreeGrafter"/>
</dbReference>
<evidence type="ECO:0000256" key="1">
    <source>
        <dbReference type="ARBA" id="ARBA00004651"/>
    </source>
</evidence>
<dbReference type="Pfam" id="PF01032">
    <property type="entry name" value="FecCD"/>
    <property type="match status" value="1"/>
</dbReference>
<dbReference type="PANTHER" id="PTHR30472">
    <property type="entry name" value="FERRIC ENTEROBACTIN TRANSPORT SYSTEM PERMEASE PROTEIN"/>
    <property type="match status" value="1"/>
</dbReference>
<dbReference type="PATRIC" id="fig|1321818.3.peg.2522"/>
<comment type="subcellular location">
    <subcellularLocation>
        <location evidence="1">Cell membrane</location>
        <topology evidence="1">Multi-pass membrane protein</topology>
    </subcellularLocation>
</comment>
<evidence type="ECO:0000256" key="4">
    <source>
        <dbReference type="ARBA" id="ARBA00022475"/>
    </source>
</evidence>
<feature type="transmembrane region" description="Helical" evidence="8">
    <location>
        <begin position="137"/>
        <end position="155"/>
    </location>
</feature>
<sequence length="350" mass="35649">MPERVIREGTHPFRPRPRLSPLLRRPAVLLAAAILLALCILASLFVGSSRIPADQVAHYLLHPDASNVSYNINVLRVERTIIGVLVGAALAVSGAVMQAVTRNPLAEPGLLGVNAGASLGIVLGTAALGVLPVPGQLLLAAGGALVATALVQVIGMIGGSTSSPVRLVLIGVAFSAFAGAVIRGVVLTMPNLFRTFIDWEVGSLTRADIPLLPMTLLVALGTGAALLLAGALDNIALGDDVAAALGTRVGLVRGLSLAVITLLCATATTVAGPIGFVGLMAPLTASWLMGPHRGWIVALCALGGPVVVLAADVLGRVLARPGEIQVGLLTAFVGSPVLLLMVLRMKDRAS</sequence>
<dbReference type="AlphaFoldDB" id="U1Q0Y5"/>
<name>U1Q0Y5_9ACTO</name>
<dbReference type="Gene3D" id="1.10.3470.10">
    <property type="entry name" value="ABC transporter involved in vitamin B12 uptake, BtuC"/>
    <property type="match status" value="1"/>
</dbReference>
<keyword evidence="3" id="KW-0813">Transport</keyword>
<dbReference type="GO" id="GO:0005886">
    <property type="term" value="C:plasma membrane"/>
    <property type="evidence" value="ECO:0007669"/>
    <property type="project" value="UniProtKB-SubCell"/>
</dbReference>
<evidence type="ECO:0000256" key="8">
    <source>
        <dbReference type="SAM" id="Phobius"/>
    </source>
</evidence>
<feature type="transmembrane region" description="Helical" evidence="8">
    <location>
        <begin position="294"/>
        <end position="314"/>
    </location>
</feature>
<accession>U1Q0Y5</accession>
<dbReference type="HOGENOM" id="CLU_013016_1_0_11"/>
<keyword evidence="10" id="KW-1185">Reference proteome</keyword>
<feature type="transmembrane region" description="Helical" evidence="8">
    <location>
        <begin position="109"/>
        <end position="131"/>
    </location>
</feature>
<dbReference type="PANTHER" id="PTHR30472:SF1">
    <property type="entry name" value="FE(3+) DICITRATE TRANSPORT SYSTEM PERMEASE PROTEIN FECC-RELATED"/>
    <property type="match status" value="1"/>
</dbReference>
<evidence type="ECO:0000256" key="6">
    <source>
        <dbReference type="ARBA" id="ARBA00022989"/>
    </source>
</evidence>
<feature type="transmembrane region" description="Helical" evidence="8">
    <location>
        <begin position="250"/>
        <end position="274"/>
    </location>
</feature>
<reference evidence="9 10" key="1">
    <citation type="submission" date="2013-08" db="EMBL/GenBank/DDBJ databases">
        <authorList>
            <person name="Weinstock G."/>
            <person name="Sodergren E."/>
            <person name="Wylie T."/>
            <person name="Fulton L."/>
            <person name="Fulton R."/>
            <person name="Fronick C."/>
            <person name="O'Laughlin M."/>
            <person name="Godfrey J."/>
            <person name="Miner T."/>
            <person name="Herter B."/>
            <person name="Appelbaum E."/>
            <person name="Cordes M."/>
            <person name="Lek S."/>
            <person name="Wollam A."/>
            <person name="Pepin K.H."/>
            <person name="Palsikar V.B."/>
            <person name="Mitreva M."/>
            <person name="Wilson R.K."/>
        </authorList>
    </citation>
    <scope>NUCLEOTIDE SEQUENCE [LARGE SCALE GENOMIC DNA]</scope>
    <source>
        <strain evidence="9 10">F0542</strain>
    </source>
</reference>
<dbReference type="SUPFAM" id="SSF81345">
    <property type="entry name" value="ABC transporter involved in vitamin B12 uptake, BtuC"/>
    <property type="match status" value="1"/>
</dbReference>
<comment type="similarity">
    <text evidence="2">Belongs to the binding-protein-dependent transport system permease family. FecCD subfamily.</text>
</comment>
<dbReference type="InterPro" id="IPR000522">
    <property type="entry name" value="ABC_transptr_permease_BtuC"/>
</dbReference>
<protein>
    <submittedName>
        <fullName evidence="9">Putative ferric enterobactin transport system permease protein FepD</fullName>
    </submittedName>
</protein>
<feature type="transmembrane region" description="Helical" evidence="8">
    <location>
        <begin position="167"/>
        <end position="189"/>
    </location>
</feature>
<evidence type="ECO:0000256" key="3">
    <source>
        <dbReference type="ARBA" id="ARBA00022448"/>
    </source>
</evidence>
<evidence type="ECO:0000313" key="10">
    <source>
        <dbReference type="Proteomes" id="UP000016536"/>
    </source>
</evidence>
<keyword evidence="6 8" id="KW-1133">Transmembrane helix</keyword>
<dbReference type="InterPro" id="IPR037294">
    <property type="entry name" value="ABC_BtuC-like"/>
</dbReference>
<keyword evidence="7 8" id="KW-0472">Membrane</keyword>
<feature type="transmembrane region" description="Helical" evidence="8">
    <location>
        <begin position="77"/>
        <end position="97"/>
    </location>
</feature>
<proteinExistence type="inferred from homology"/>
<dbReference type="EMBL" id="AWSE01000249">
    <property type="protein sequence ID" value="ERH21670.1"/>
    <property type="molecule type" value="Genomic_DNA"/>
</dbReference>
<dbReference type="GO" id="GO:0022857">
    <property type="term" value="F:transmembrane transporter activity"/>
    <property type="evidence" value="ECO:0007669"/>
    <property type="project" value="InterPro"/>
</dbReference>
<evidence type="ECO:0000256" key="2">
    <source>
        <dbReference type="ARBA" id="ARBA00007935"/>
    </source>
</evidence>
<evidence type="ECO:0000313" key="9">
    <source>
        <dbReference type="EMBL" id="ERH21670.1"/>
    </source>
</evidence>
<feature type="transmembrane region" description="Helical" evidence="8">
    <location>
        <begin position="326"/>
        <end position="345"/>
    </location>
</feature>
<dbReference type="Proteomes" id="UP000016536">
    <property type="component" value="Unassembled WGS sequence"/>
</dbReference>
<organism evidence="9 10">
    <name type="scientific">Actinomyces johnsonii F0542</name>
    <dbReference type="NCBI Taxonomy" id="1321818"/>
    <lineage>
        <taxon>Bacteria</taxon>
        <taxon>Bacillati</taxon>
        <taxon>Actinomycetota</taxon>
        <taxon>Actinomycetes</taxon>
        <taxon>Actinomycetales</taxon>
        <taxon>Actinomycetaceae</taxon>
        <taxon>Actinomyces</taxon>
    </lineage>
</organism>